<feature type="coiled-coil region" evidence="1">
    <location>
        <begin position="16"/>
        <end position="71"/>
    </location>
</feature>
<feature type="domain" description="C2H2-type" evidence="3">
    <location>
        <begin position="320"/>
        <end position="341"/>
    </location>
</feature>
<proteinExistence type="predicted"/>
<dbReference type="GO" id="GO:0016567">
    <property type="term" value="P:protein ubiquitination"/>
    <property type="evidence" value="ECO:0007669"/>
    <property type="project" value="TreeGrafter"/>
</dbReference>
<dbReference type="SMART" id="SM00355">
    <property type="entry name" value="ZnF_C2H2"/>
    <property type="match status" value="4"/>
</dbReference>
<dbReference type="InterPro" id="IPR044288">
    <property type="entry name" value="ZNF598/HEL2"/>
</dbReference>
<dbReference type="Pfam" id="PF23202">
    <property type="entry name" value="PAH_ZNF598"/>
    <property type="match status" value="1"/>
</dbReference>
<organism evidence="4 5">
    <name type="scientific">Parnassius apollo</name>
    <name type="common">Apollo butterfly</name>
    <name type="synonym">Papilio apollo</name>
    <dbReference type="NCBI Taxonomy" id="110799"/>
    <lineage>
        <taxon>Eukaryota</taxon>
        <taxon>Metazoa</taxon>
        <taxon>Ecdysozoa</taxon>
        <taxon>Arthropoda</taxon>
        <taxon>Hexapoda</taxon>
        <taxon>Insecta</taxon>
        <taxon>Pterygota</taxon>
        <taxon>Neoptera</taxon>
        <taxon>Endopterygota</taxon>
        <taxon>Lepidoptera</taxon>
        <taxon>Glossata</taxon>
        <taxon>Ditrysia</taxon>
        <taxon>Papilionoidea</taxon>
        <taxon>Papilionidae</taxon>
        <taxon>Parnassiinae</taxon>
        <taxon>Parnassini</taxon>
        <taxon>Parnassius</taxon>
        <taxon>Parnassius</taxon>
    </lineage>
</organism>
<dbReference type="InterPro" id="IPR057634">
    <property type="entry name" value="PAH_ZNF598/HEL2"/>
</dbReference>
<dbReference type="GO" id="GO:0043022">
    <property type="term" value="F:ribosome binding"/>
    <property type="evidence" value="ECO:0007669"/>
    <property type="project" value="TreeGrafter"/>
</dbReference>
<evidence type="ECO:0000256" key="2">
    <source>
        <dbReference type="SAM" id="MobiDB-lite"/>
    </source>
</evidence>
<dbReference type="PANTHER" id="PTHR22938:SF0">
    <property type="entry name" value="E3 UBIQUITIN-PROTEIN LIGASE ZNF598"/>
    <property type="match status" value="1"/>
</dbReference>
<dbReference type="OrthoDB" id="3838338at2759"/>
<feature type="compositionally biased region" description="Basic and acidic residues" evidence="2">
    <location>
        <begin position="634"/>
        <end position="647"/>
    </location>
</feature>
<evidence type="ECO:0000313" key="5">
    <source>
        <dbReference type="Proteomes" id="UP000691718"/>
    </source>
</evidence>
<sequence length="946" mass="106651">MMRFLEEFGKTQNENLKYIREEISEIKNEIKTIKSTTKNFTQRFEQINSEIENIKYNHTATQNQIKNKESEITLIKDKQHIESSTDKSSVLCHENLILELKDRYDREKNIIIVGIPEINEKNSKSMVYGSWGDLSKALCNFLAGLGLSVCNICSVSNNEFIFLVKPCKNHGRVSIERCRYYYLRSLFQECNECPICRQDLSRVVFTESIQPYKELRNRVFSDRLFERQFKIGFCSEEIKNAYEKLLEHRCKICEKIPPFRTFTMLSDHMRRLHERYYCDLCVKHLKIFTSERRCYTRQELAHHRRKGDLDDTSHRGHPLCEFCEERFMDADELYRHLRKEHLYCHLCDADGRNLYYASHSALAHHFRTDHYLCEEGECAEQHLTAVFRSEIDLKAHKATVHGKGMTRGAARQARTLELQFNITPHPVVQRAPRERAEPPPVSTPPPAPRIDTRSDEQFPRLSTAPPPANLMLGPTRSYKGAEGLTRNDKNFPALEGGAGPSRATPAAPVAATVLRNSKPSVSIQLHSQPASASNFRITQTSSNRISIPAQKKQPPLSDDDFPSLSVGRDDHPSIGAGTTQPPKVTMINSEEMQAFKNNNIHNQPRKTNLSAEAFPALSSTSAPTAPPQWINVSKSKEKPKQKTEPKPPSKGPAFNAVADFPTLPVNMAKSKPKKSQPQVTPVNTSVQNENVKNKKEKKKQTTTAKKENFYDSNHMNGLSDNDLSYITPSVNSNNQSVESDKKIKTVADNPATAMGNTQKSSNTANQNFTLAPKDYPPLTPKNENQDPAKSLHNGSVPPGFKPRPPLKCDGMTFTNSAGQTFPAPVHTYIPPPDFEQRNRALVKKFAAALGDASAVENFKVASRAFRDSIISAEEFYQHCQSALGPQMDSLFPDLVALLPDIAKQQELVVGRNVSSQLDVCMTCGQLLSPSDRIAHDTAHWPPLATR</sequence>
<dbReference type="Pfam" id="PF23230">
    <property type="entry name" value="zf-C2H2_13"/>
    <property type="match status" value="1"/>
</dbReference>
<dbReference type="EMBL" id="CAJQZP010001218">
    <property type="protein sequence ID" value="CAG5031866.1"/>
    <property type="molecule type" value="Genomic_DNA"/>
</dbReference>
<feature type="compositionally biased region" description="Pro residues" evidence="2">
    <location>
        <begin position="438"/>
        <end position="448"/>
    </location>
</feature>
<name>A0A8S3XM17_PARAO</name>
<evidence type="ECO:0000313" key="4">
    <source>
        <dbReference type="EMBL" id="CAG5031866.1"/>
    </source>
</evidence>
<gene>
    <name evidence="4" type="ORF">PAPOLLO_LOCUS19814</name>
</gene>
<protein>
    <submittedName>
        <fullName evidence="4">(apollo) hypothetical protein</fullName>
    </submittedName>
</protein>
<feature type="region of interest" description="Disordered" evidence="2">
    <location>
        <begin position="617"/>
        <end position="705"/>
    </location>
</feature>
<reference evidence="4" key="1">
    <citation type="submission" date="2021-04" db="EMBL/GenBank/DDBJ databases">
        <authorList>
            <person name="Tunstrom K."/>
        </authorList>
    </citation>
    <scope>NUCLEOTIDE SEQUENCE</scope>
</reference>
<feature type="region of interest" description="Disordered" evidence="2">
    <location>
        <begin position="428"/>
        <end position="474"/>
    </location>
</feature>
<accession>A0A8S3XM17</accession>
<dbReference type="PANTHER" id="PTHR22938">
    <property type="entry name" value="ZINC FINGER PROTEIN 598"/>
    <property type="match status" value="1"/>
</dbReference>
<dbReference type="InterPro" id="IPR013087">
    <property type="entry name" value="Znf_C2H2_type"/>
</dbReference>
<feature type="compositionally biased region" description="Polar residues" evidence="2">
    <location>
        <begin position="675"/>
        <end position="685"/>
    </location>
</feature>
<evidence type="ECO:0000256" key="1">
    <source>
        <dbReference type="SAM" id="Coils"/>
    </source>
</evidence>
<dbReference type="PROSITE" id="PS00028">
    <property type="entry name" value="ZINC_FINGER_C2H2_1"/>
    <property type="match status" value="1"/>
</dbReference>
<feature type="region of interest" description="Disordered" evidence="2">
    <location>
        <begin position="544"/>
        <end position="583"/>
    </location>
</feature>
<keyword evidence="1" id="KW-0175">Coiled coil</keyword>
<dbReference type="GO" id="GO:0072344">
    <property type="term" value="P:rescue of stalled ribosome"/>
    <property type="evidence" value="ECO:0007669"/>
    <property type="project" value="InterPro"/>
</dbReference>
<dbReference type="GO" id="GO:0061630">
    <property type="term" value="F:ubiquitin protein ligase activity"/>
    <property type="evidence" value="ECO:0007669"/>
    <property type="project" value="InterPro"/>
</dbReference>
<dbReference type="Proteomes" id="UP000691718">
    <property type="component" value="Unassembled WGS sequence"/>
</dbReference>
<evidence type="ECO:0000259" key="3">
    <source>
        <dbReference type="PROSITE" id="PS00028"/>
    </source>
</evidence>
<dbReference type="AlphaFoldDB" id="A0A8S3XM17"/>
<dbReference type="InterPro" id="IPR056437">
    <property type="entry name" value="Znf-C2H2_ZNF598/HEL2"/>
</dbReference>
<keyword evidence="5" id="KW-1185">Reference proteome</keyword>
<feature type="region of interest" description="Disordered" evidence="2">
    <location>
        <begin position="774"/>
        <end position="798"/>
    </location>
</feature>
<comment type="caution">
    <text evidence="4">The sequence shown here is derived from an EMBL/GenBank/DDBJ whole genome shotgun (WGS) entry which is preliminary data.</text>
</comment>